<dbReference type="PANTHER" id="PTHR32089:SF119">
    <property type="entry name" value="METHYL-ACCEPTING CHEMOTAXIS PROTEIN CTPL"/>
    <property type="match status" value="1"/>
</dbReference>
<gene>
    <name evidence="9" type="ORF">M947_08060</name>
</gene>
<evidence type="ECO:0000256" key="2">
    <source>
        <dbReference type="ARBA" id="ARBA00022692"/>
    </source>
</evidence>
<dbReference type="InterPro" id="IPR004089">
    <property type="entry name" value="MCPsignal_dom"/>
</dbReference>
<evidence type="ECO:0000256" key="3">
    <source>
        <dbReference type="ARBA" id="ARBA00022989"/>
    </source>
</evidence>
<evidence type="ECO:0000259" key="8">
    <source>
        <dbReference type="PROSITE" id="PS50111"/>
    </source>
</evidence>
<reference evidence="9 10" key="1">
    <citation type="submission" date="2013-07" db="EMBL/GenBank/DDBJ databases">
        <title>Sulfurimonas hongkongensis AST-10 Genome Sequencing.</title>
        <authorList>
            <person name="Cai L."/>
            <person name="Zhang T."/>
        </authorList>
    </citation>
    <scope>NUCLEOTIDE SEQUENCE [LARGE SCALE GENOMIC DNA]</scope>
    <source>
        <strain evidence="9 10">AST-10</strain>
    </source>
</reference>
<dbReference type="Gene3D" id="1.10.287.950">
    <property type="entry name" value="Methyl-accepting chemotaxis protein"/>
    <property type="match status" value="1"/>
</dbReference>
<evidence type="ECO:0000256" key="7">
    <source>
        <dbReference type="SAM" id="Coils"/>
    </source>
</evidence>
<dbReference type="EMBL" id="AUPZ01000010">
    <property type="protein sequence ID" value="EQB39105.1"/>
    <property type="molecule type" value="Genomic_DNA"/>
</dbReference>
<keyword evidence="3" id="KW-1133">Transmembrane helix</keyword>
<proteinExistence type="predicted"/>
<dbReference type="Gene3D" id="1.20.120.30">
    <property type="entry name" value="Aspartate receptor, ligand-binding domain"/>
    <property type="match status" value="1"/>
</dbReference>
<dbReference type="Pfam" id="PF13682">
    <property type="entry name" value="CZB"/>
    <property type="match status" value="1"/>
</dbReference>
<dbReference type="AlphaFoldDB" id="T0JDN0"/>
<feature type="coiled-coil region" evidence="7">
    <location>
        <begin position="6"/>
        <end position="40"/>
    </location>
</feature>
<keyword evidence="7" id="KW-0175">Coiled coil</keyword>
<dbReference type="PANTHER" id="PTHR32089">
    <property type="entry name" value="METHYL-ACCEPTING CHEMOTAXIS PROTEIN MCPB"/>
    <property type="match status" value="1"/>
</dbReference>
<dbReference type="OrthoDB" id="9765597at2"/>
<comment type="caution">
    <text evidence="9">The sequence shown here is derived from an EMBL/GenBank/DDBJ whole genome shotgun (WGS) entry which is preliminary data.</text>
</comment>
<feature type="domain" description="Methyl-accepting transducer" evidence="8">
    <location>
        <begin position="69"/>
        <end position="204"/>
    </location>
</feature>
<dbReference type="eggNOG" id="COG0840">
    <property type="taxonomic scope" value="Bacteria"/>
</dbReference>
<sequence>MFFKDTKKLEADLRAKDLEIKSLKEALQKADDRVIELQKGISKDSESEVMNDLIKALTTGLTNSCEHDLKELQSNLADNLSSLQEIEHESCSNEEDMSECSTDVVEMTGTMNSLLEHIASTFDQVSTLNSNVENISEVITLIKDISDQTNLLALNAAIEAARAGEHGRGFAVVADEVRKLAERTQKATSEVEITVQSLKQNTQEVHEHSKSMEELSQSANNQMIVFHQKTDDLTIASRKIEEETINITYEIFVVLTKLDHLLFKANGYKTIFDGKTSAEFVSDKECRLGKWYLEGIGKEKFGKAESYAKLAEPHKDVHDNIHKAIECVKNGTCTQEAENVKTYFQNAQEASKLVMKILDDLLVEEKTYRVGKN</sequence>
<organism evidence="9 10">
    <name type="scientific">Sulfurimonas hongkongensis</name>
    <dbReference type="NCBI Taxonomy" id="1172190"/>
    <lineage>
        <taxon>Bacteria</taxon>
        <taxon>Pseudomonadati</taxon>
        <taxon>Campylobacterota</taxon>
        <taxon>Epsilonproteobacteria</taxon>
        <taxon>Campylobacterales</taxon>
        <taxon>Sulfurimonadaceae</taxon>
        <taxon>Sulfurimonas</taxon>
    </lineage>
</organism>
<dbReference type="InterPro" id="IPR025991">
    <property type="entry name" value="Chemoreceptor_zinc-bind_dom"/>
</dbReference>
<evidence type="ECO:0000256" key="4">
    <source>
        <dbReference type="ARBA" id="ARBA00023136"/>
    </source>
</evidence>
<dbReference type="SUPFAM" id="SSF58104">
    <property type="entry name" value="Methyl-accepting chemotaxis protein (MCP) signaling domain"/>
    <property type="match status" value="1"/>
</dbReference>
<keyword evidence="5 6" id="KW-0807">Transducer</keyword>
<keyword evidence="2" id="KW-0812">Transmembrane</keyword>
<dbReference type="STRING" id="1172190.M947_08060"/>
<dbReference type="PROSITE" id="PS50111">
    <property type="entry name" value="CHEMOTAXIS_TRANSDUC_2"/>
    <property type="match status" value="1"/>
</dbReference>
<evidence type="ECO:0000313" key="10">
    <source>
        <dbReference type="Proteomes" id="UP000015520"/>
    </source>
</evidence>
<evidence type="ECO:0000256" key="1">
    <source>
        <dbReference type="ARBA" id="ARBA00004141"/>
    </source>
</evidence>
<dbReference type="PATRIC" id="fig|1172190.3.peg.1555"/>
<dbReference type="RefSeq" id="WP_021287867.1">
    <property type="nucleotide sequence ID" value="NZ_AUPZ01000010.1"/>
</dbReference>
<comment type="subcellular location">
    <subcellularLocation>
        <location evidence="1">Membrane</location>
        <topology evidence="1">Multi-pass membrane protein</topology>
    </subcellularLocation>
</comment>
<accession>T0JDN0</accession>
<evidence type="ECO:0000313" key="9">
    <source>
        <dbReference type="EMBL" id="EQB39105.1"/>
    </source>
</evidence>
<dbReference type="GO" id="GO:0016020">
    <property type="term" value="C:membrane"/>
    <property type="evidence" value="ECO:0007669"/>
    <property type="project" value="UniProtKB-SubCell"/>
</dbReference>
<dbReference type="Proteomes" id="UP000015520">
    <property type="component" value="Unassembled WGS sequence"/>
</dbReference>
<dbReference type="GO" id="GO:0007165">
    <property type="term" value="P:signal transduction"/>
    <property type="evidence" value="ECO:0007669"/>
    <property type="project" value="UniProtKB-KW"/>
</dbReference>
<name>T0JDN0_9BACT</name>
<evidence type="ECO:0000256" key="6">
    <source>
        <dbReference type="PROSITE-ProRule" id="PRU00284"/>
    </source>
</evidence>
<protein>
    <recommendedName>
        <fullName evidence="8">Methyl-accepting transducer domain-containing protein</fullName>
    </recommendedName>
</protein>
<dbReference type="Pfam" id="PF00015">
    <property type="entry name" value="MCPsignal"/>
    <property type="match status" value="1"/>
</dbReference>
<keyword evidence="4" id="KW-0472">Membrane</keyword>
<keyword evidence="10" id="KW-1185">Reference proteome</keyword>
<evidence type="ECO:0000256" key="5">
    <source>
        <dbReference type="ARBA" id="ARBA00023224"/>
    </source>
</evidence>
<dbReference type="SMART" id="SM00283">
    <property type="entry name" value="MA"/>
    <property type="match status" value="1"/>
</dbReference>